<reference evidence="1 3" key="2">
    <citation type="journal article" date="2016" name="Appl. Microbiol. Biotechnol.">
        <title>Exploiting the genome sequence of Streptomyces nodosus for enhanced antibiotic production.</title>
        <authorList>
            <person name="Sweeney P."/>
            <person name="Murphy C.D."/>
            <person name="Caffrey P."/>
        </authorList>
    </citation>
    <scope>NUCLEOTIDE SEQUENCE [LARGE SCALE GENOMIC DNA]</scope>
    <source>
        <strain evidence="1 3">ATCC 14899</strain>
    </source>
</reference>
<name>A0A0B5DUV3_9ACTN</name>
<dbReference type="Proteomes" id="UP000031526">
    <property type="component" value="Chromosome"/>
</dbReference>
<dbReference type="STRING" id="40318.SNOD_34315"/>
<proteinExistence type="predicted"/>
<accession>A0A0B5DUV3</accession>
<dbReference type="OrthoDB" id="9936889at2"/>
<dbReference type="Proteomes" id="UP000325763">
    <property type="component" value="Chromosome"/>
</dbReference>
<dbReference type="EMBL" id="CP023747">
    <property type="protein sequence ID" value="QEV42972.1"/>
    <property type="molecule type" value="Genomic_DNA"/>
</dbReference>
<reference evidence="3" key="1">
    <citation type="submission" date="2014-09" db="EMBL/GenBank/DDBJ databases">
        <title>Sequence of the Streptomyces nodosus genome.</title>
        <authorList>
            <person name="Sweeney P."/>
            <person name="Stephens N."/>
            <person name="Murphy C."/>
            <person name="Caffrey P."/>
        </authorList>
    </citation>
    <scope>NUCLEOTIDE SEQUENCE [LARGE SCALE GENOMIC DNA]</scope>
    <source>
        <strain evidence="3">ATCC 14899</strain>
    </source>
</reference>
<keyword evidence="3" id="KW-1185">Reference proteome</keyword>
<reference evidence="2 4" key="3">
    <citation type="submission" date="2017-09" db="EMBL/GenBank/DDBJ databases">
        <title>Streptomyces genome completion.</title>
        <authorList>
            <person name="Lee N."/>
            <person name="Cho B.-K."/>
        </authorList>
    </citation>
    <scope>NUCLEOTIDE SEQUENCE [LARGE SCALE GENOMIC DNA]</scope>
    <source>
        <strain evidence="2 4">ATCC 14899</strain>
    </source>
</reference>
<sequence length="85" mass="8975">MHQHTMIPGVVDGTVTSSVDADGNVSFRIAIRESGLRPEKADHIEIVLTRQDARALMSAPERSAPVACSVGVRLNSAPLPALSSL</sequence>
<protein>
    <submittedName>
        <fullName evidence="1">Uncharacterized protein</fullName>
    </submittedName>
</protein>
<evidence type="ECO:0000313" key="2">
    <source>
        <dbReference type="EMBL" id="QEV42972.1"/>
    </source>
</evidence>
<evidence type="ECO:0000313" key="1">
    <source>
        <dbReference type="EMBL" id="AJE44486.1"/>
    </source>
</evidence>
<dbReference type="HOGENOM" id="CLU_2511319_0_0_11"/>
<evidence type="ECO:0000313" key="3">
    <source>
        <dbReference type="Proteomes" id="UP000031526"/>
    </source>
</evidence>
<organism evidence="1 3">
    <name type="scientific">Streptomyces nodosus</name>
    <dbReference type="NCBI Taxonomy" id="40318"/>
    <lineage>
        <taxon>Bacteria</taxon>
        <taxon>Bacillati</taxon>
        <taxon>Actinomycetota</taxon>
        <taxon>Actinomycetes</taxon>
        <taxon>Kitasatosporales</taxon>
        <taxon>Streptomycetaceae</taxon>
        <taxon>Streptomyces</taxon>
    </lineage>
</organism>
<dbReference type="KEGG" id="snq:CP978_34550"/>
<dbReference type="EMBL" id="CP009313">
    <property type="protein sequence ID" value="AJE44486.1"/>
    <property type="molecule type" value="Genomic_DNA"/>
</dbReference>
<dbReference type="AlphaFoldDB" id="A0A0B5DUV3"/>
<gene>
    <name evidence="2" type="ORF">CP978_34550</name>
    <name evidence="1" type="ORF">SNOD_34315</name>
</gene>
<evidence type="ECO:0000313" key="4">
    <source>
        <dbReference type="Proteomes" id="UP000325763"/>
    </source>
</evidence>
<dbReference type="RefSeq" id="WP_043447711.1">
    <property type="nucleotide sequence ID" value="NZ_CP009313.1"/>
</dbReference>